<dbReference type="Proteomes" id="UP000249056">
    <property type="component" value="Unassembled WGS sequence"/>
</dbReference>
<protein>
    <submittedName>
        <fullName evidence="1">Uncharacterized protein</fullName>
    </submittedName>
</protein>
<proteinExistence type="predicted"/>
<dbReference type="EMBL" id="QKRW01000014">
    <property type="protein sequence ID" value="RAL64514.1"/>
    <property type="molecule type" value="Genomic_DNA"/>
</dbReference>
<keyword evidence="2" id="KW-1185">Reference proteome</keyword>
<sequence>MPIQSILSIETPSITLTPLPPISHIPHPTPLTPLLLRPRRLRLTRHTPREPFSKLCPVLVLDPNENEKYVRKTELYHYTYNWPYTPESPEHNARENQNGISKPPTMTQAVIFGLW</sequence>
<comment type="caution">
    <text evidence="1">The sequence shown here is derived from an EMBL/GenBank/DDBJ whole genome shotgun (WGS) entry which is preliminary data.</text>
</comment>
<reference evidence="1 2" key="1">
    <citation type="submission" date="2018-06" db="EMBL/GenBank/DDBJ databases">
        <title>Genome Sequence of the Brown Rot Fungal Pathogen Monilinia fructigena.</title>
        <authorList>
            <person name="Landi L."/>
            <person name="De Miccolis Angelini R.M."/>
            <person name="Pollastro S."/>
            <person name="Abate D."/>
            <person name="Faretra F."/>
            <person name="Romanazzi G."/>
        </authorList>
    </citation>
    <scope>NUCLEOTIDE SEQUENCE [LARGE SCALE GENOMIC DNA]</scope>
    <source>
        <strain evidence="1 2">Mfrg269</strain>
    </source>
</reference>
<evidence type="ECO:0000313" key="1">
    <source>
        <dbReference type="EMBL" id="RAL64514.1"/>
    </source>
</evidence>
<name>A0A395IXB6_9HELO</name>
<dbReference type="AlphaFoldDB" id="A0A395IXB6"/>
<accession>A0A395IXB6</accession>
<gene>
    <name evidence="1" type="ORF">DID88_001989</name>
</gene>
<dbReference type="OrthoDB" id="3180714at2759"/>
<organism evidence="1 2">
    <name type="scientific">Monilinia fructigena</name>
    <dbReference type="NCBI Taxonomy" id="38457"/>
    <lineage>
        <taxon>Eukaryota</taxon>
        <taxon>Fungi</taxon>
        <taxon>Dikarya</taxon>
        <taxon>Ascomycota</taxon>
        <taxon>Pezizomycotina</taxon>
        <taxon>Leotiomycetes</taxon>
        <taxon>Helotiales</taxon>
        <taxon>Sclerotiniaceae</taxon>
        <taxon>Monilinia</taxon>
    </lineage>
</organism>
<evidence type="ECO:0000313" key="2">
    <source>
        <dbReference type="Proteomes" id="UP000249056"/>
    </source>
</evidence>